<organism evidence="2 3">
    <name type="scientific">Companilactobacillus ginsenosidimutans</name>
    <dbReference type="NCBI Taxonomy" id="1007676"/>
    <lineage>
        <taxon>Bacteria</taxon>
        <taxon>Bacillati</taxon>
        <taxon>Bacillota</taxon>
        <taxon>Bacilli</taxon>
        <taxon>Lactobacillales</taxon>
        <taxon>Lactobacillaceae</taxon>
        <taxon>Companilactobacillus</taxon>
    </lineage>
</organism>
<dbReference type="Proteomes" id="UP000036106">
    <property type="component" value="Chromosome"/>
</dbReference>
<reference evidence="3" key="1">
    <citation type="submission" date="2015-07" db="EMBL/GenBank/DDBJ databases">
        <title>Lactobacillus ginsenosidimutans/EMML 3141/ whole genome sequencing.</title>
        <authorList>
            <person name="Kim M.K."/>
            <person name="Im W.-T."/>
            <person name="Srinivasan S."/>
            <person name="Lee J.-J."/>
        </authorList>
    </citation>
    <scope>NUCLEOTIDE SEQUENCE [LARGE SCALE GENOMIC DNA]</scope>
    <source>
        <strain evidence="3">EMML 3041</strain>
    </source>
</reference>
<dbReference type="AlphaFoldDB" id="A0A0H4QIX0"/>
<evidence type="ECO:0000313" key="3">
    <source>
        <dbReference type="Proteomes" id="UP000036106"/>
    </source>
</evidence>
<dbReference type="KEGG" id="lgn:ABM34_03030"/>
<dbReference type="RefSeq" id="WP_048703234.1">
    <property type="nucleotide sequence ID" value="NZ_CP012034.1"/>
</dbReference>
<gene>
    <name evidence="2" type="ORF">ABM34_03030</name>
</gene>
<dbReference type="EMBL" id="CP012034">
    <property type="protein sequence ID" value="AKP66628.1"/>
    <property type="molecule type" value="Genomic_DNA"/>
</dbReference>
<name>A0A0H4QIX0_9LACO</name>
<proteinExistence type="predicted"/>
<feature type="compositionally biased region" description="Polar residues" evidence="1">
    <location>
        <begin position="13"/>
        <end position="22"/>
    </location>
</feature>
<dbReference type="OrthoDB" id="2307518at2"/>
<keyword evidence="3" id="KW-1185">Reference proteome</keyword>
<evidence type="ECO:0000256" key="1">
    <source>
        <dbReference type="SAM" id="MobiDB-lite"/>
    </source>
</evidence>
<dbReference type="PATRIC" id="fig|1007676.4.peg.626"/>
<evidence type="ECO:0000313" key="2">
    <source>
        <dbReference type="EMBL" id="AKP66628.1"/>
    </source>
</evidence>
<protein>
    <submittedName>
        <fullName evidence="2">Uncharacterized protein</fullName>
    </submittedName>
</protein>
<feature type="region of interest" description="Disordered" evidence="1">
    <location>
        <begin position="1"/>
        <end position="59"/>
    </location>
</feature>
<sequence>MGLFGKNKKENDPSANDFTKISQEIKKSPAKLSEAQRLFKNDKSRRTQVTKLAKDKDDK</sequence>
<accession>A0A0H4QIX0</accession>
<dbReference type="STRING" id="1007676.ABM34_03030"/>